<organism evidence="1 2">
    <name type="scientific">Biomphalaria pfeifferi</name>
    <name type="common">Bloodfluke planorb</name>
    <name type="synonym">Freshwater snail</name>
    <dbReference type="NCBI Taxonomy" id="112525"/>
    <lineage>
        <taxon>Eukaryota</taxon>
        <taxon>Metazoa</taxon>
        <taxon>Spiralia</taxon>
        <taxon>Lophotrochozoa</taxon>
        <taxon>Mollusca</taxon>
        <taxon>Gastropoda</taxon>
        <taxon>Heterobranchia</taxon>
        <taxon>Euthyneura</taxon>
        <taxon>Panpulmonata</taxon>
        <taxon>Hygrophila</taxon>
        <taxon>Lymnaeoidea</taxon>
        <taxon>Planorbidae</taxon>
        <taxon>Biomphalaria</taxon>
    </lineage>
</organism>
<dbReference type="EMBL" id="JASAOG010000015">
    <property type="protein sequence ID" value="KAK0065049.1"/>
    <property type="molecule type" value="Genomic_DNA"/>
</dbReference>
<feature type="non-terminal residue" evidence="1">
    <location>
        <position position="1"/>
    </location>
</feature>
<protein>
    <submittedName>
        <fullName evidence="1">Multiple epidermal growth factor-like domains protein 10</fullName>
    </submittedName>
</protein>
<dbReference type="AlphaFoldDB" id="A0AAD8C416"/>
<reference evidence="1" key="1">
    <citation type="journal article" date="2023" name="PLoS Negl. Trop. Dis.">
        <title>A genome sequence for Biomphalaria pfeifferi, the major vector snail for the human-infecting parasite Schistosoma mansoni.</title>
        <authorList>
            <person name="Bu L."/>
            <person name="Lu L."/>
            <person name="Laidemitt M.R."/>
            <person name="Zhang S.M."/>
            <person name="Mutuku M."/>
            <person name="Mkoji G."/>
            <person name="Steinauer M."/>
            <person name="Loker E.S."/>
        </authorList>
    </citation>
    <scope>NUCLEOTIDE SEQUENCE</scope>
    <source>
        <strain evidence="1">KasaAsao</strain>
    </source>
</reference>
<gene>
    <name evidence="1" type="ORF">Bpfe_005607</name>
</gene>
<dbReference type="SUPFAM" id="SSF49785">
    <property type="entry name" value="Galactose-binding domain-like"/>
    <property type="match status" value="1"/>
</dbReference>
<keyword evidence="2" id="KW-1185">Reference proteome</keyword>
<dbReference type="Proteomes" id="UP001233172">
    <property type="component" value="Unassembled WGS sequence"/>
</dbReference>
<reference evidence="1" key="2">
    <citation type="submission" date="2023-04" db="EMBL/GenBank/DDBJ databases">
        <authorList>
            <person name="Bu L."/>
            <person name="Lu L."/>
            <person name="Laidemitt M.R."/>
            <person name="Zhang S.M."/>
            <person name="Mutuku M."/>
            <person name="Mkoji G."/>
            <person name="Steinauer M."/>
            <person name="Loker E.S."/>
        </authorList>
    </citation>
    <scope>NUCLEOTIDE SEQUENCE</scope>
    <source>
        <strain evidence="1">KasaAsao</strain>
        <tissue evidence="1">Whole Snail</tissue>
    </source>
</reference>
<accession>A0AAD8C416</accession>
<feature type="non-terminal residue" evidence="1">
    <location>
        <position position="69"/>
    </location>
</feature>
<sequence>RNLALFQNTSQSSTFLDNNVVYGSQLAVDGVVTVYCTTNCSHTNNESLATWRLTFDTNYLLNKFVLFNR</sequence>
<evidence type="ECO:0000313" key="2">
    <source>
        <dbReference type="Proteomes" id="UP001233172"/>
    </source>
</evidence>
<evidence type="ECO:0000313" key="1">
    <source>
        <dbReference type="EMBL" id="KAK0065049.1"/>
    </source>
</evidence>
<proteinExistence type="predicted"/>
<name>A0AAD8C416_BIOPF</name>
<dbReference type="Gene3D" id="2.60.120.260">
    <property type="entry name" value="Galactose-binding domain-like"/>
    <property type="match status" value="1"/>
</dbReference>
<dbReference type="InterPro" id="IPR008979">
    <property type="entry name" value="Galactose-bd-like_sf"/>
</dbReference>
<comment type="caution">
    <text evidence="1">The sequence shown here is derived from an EMBL/GenBank/DDBJ whole genome shotgun (WGS) entry which is preliminary data.</text>
</comment>